<gene>
    <name evidence="2" type="ORF">G9272_43755</name>
</gene>
<dbReference type="EMBL" id="CP049838">
    <property type="protein sequence ID" value="QJT06369.1"/>
    <property type="molecule type" value="Genomic_DNA"/>
</dbReference>
<feature type="transmembrane region" description="Helical" evidence="1">
    <location>
        <begin position="44"/>
        <end position="61"/>
    </location>
</feature>
<keyword evidence="3" id="KW-1185">Reference proteome</keyword>
<dbReference type="AlphaFoldDB" id="A0A6M4X270"/>
<protein>
    <submittedName>
        <fullName evidence="2">Uncharacterized protein</fullName>
    </submittedName>
</protein>
<evidence type="ECO:0000256" key="1">
    <source>
        <dbReference type="SAM" id="Phobius"/>
    </source>
</evidence>
<keyword evidence="1" id="KW-1133">Transmembrane helix</keyword>
<organism evidence="2 3">
    <name type="scientific">Streptomyces asoensis</name>
    <dbReference type="NCBI Taxonomy" id="249586"/>
    <lineage>
        <taxon>Bacteria</taxon>
        <taxon>Bacillati</taxon>
        <taxon>Actinomycetota</taxon>
        <taxon>Actinomycetes</taxon>
        <taxon>Kitasatosporales</taxon>
        <taxon>Streptomycetaceae</taxon>
        <taxon>Streptomyces</taxon>
    </lineage>
</organism>
<reference evidence="2" key="1">
    <citation type="submission" date="2020-03" db="EMBL/GenBank/DDBJ databases">
        <title>Molecular networking-based the target discovery of potent antiproliferative macrolactams: 5/6/7/16 polycyclic ansamycins and glycosylated trienomycin from Streptomyces cacaoi subsp. asoensis.</title>
        <authorList>
            <person name="Liu L.-L."/>
        </authorList>
    </citation>
    <scope>NUCLEOTIDE SEQUENCE [LARGE SCALE GENOMIC DNA]</scope>
    <source>
        <strain evidence="2">H2S5</strain>
    </source>
</reference>
<name>A0A6M4X270_9ACTN</name>
<evidence type="ECO:0000313" key="2">
    <source>
        <dbReference type="EMBL" id="QJT06369.1"/>
    </source>
</evidence>
<accession>A0A6M4X270</accession>
<proteinExistence type="predicted"/>
<dbReference type="RefSeq" id="WP_171401681.1">
    <property type="nucleotide sequence ID" value="NZ_CP049838.1"/>
</dbReference>
<keyword evidence="1" id="KW-0812">Transmembrane</keyword>
<feature type="transmembrane region" description="Helical" evidence="1">
    <location>
        <begin position="17"/>
        <end position="38"/>
    </location>
</feature>
<dbReference type="Proteomes" id="UP000502665">
    <property type="component" value="Chromosome"/>
</dbReference>
<sequence>MPNVGWSVEQRAAVKRWMLFTSLFAVAGVILSVALIAAGNSGGWVLLLLTVCIYGACYLYIGNIKKKQPR</sequence>
<evidence type="ECO:0000313" key="3">
    <source>
        <dbReference type="Proteomes" id="UP000502665"/>
    </source>
</evidence>
<keyword evidence="1" id="KW-0472">Membrane</keyword>